<dbReference type="PANTHER" id="PTHR30023:SF0">
    <property type="entry name" value="PENICILLIN-SENSITIVE CARBOXYPEPTIDASE A"/>
    <property type="match status" value="1"/>
</dbReference>
<dbReference type="SUPFAM" id="SSF56601">
    <property type="entry name" value="beta-lactamase/transpeptidase-like"/>
    <property type="match status" value="1"/>
</dbReference>
<accession>A0A553JRK4</accession>
<dbReference type="InterPro" id="IPR012338">
    <property type="entry name" value="Beta-lactam/transpept-like"/>
</dbReference>
<dbReference type="Proteomes" id="UP000318126">
    <property type="component" value="Unassembled WGS sequence"/>
</dbReference>
<evidence type="ECO:0000313" key="4">
    <source>
        <dbReference type="EMBL" id="TRY15096.1"/>
    </source>
</evidence>
<protein>
    <submittedName>
        <fullName evidence="4">D-alanyl-D-alanine carboxypeptidase/D-alanyl-D-alanine-endopeptidase</fullName>
        <ecNumber evidence="4">3.4.16.4</ecNumber>
    </submittedName>
</protein>
<keyword evidence="3" id="KW-0732">Signal</keyword>
<keyword evidence="4" id="KW-0121">Carboxypeptidase</keyword>
<keyword evidence="4" id="KW-0645">Protease</keyword>
<comment type="similarity">
    <text evidence="1">Belongs to the peptidase S13 family.</text>
</comment>
<dbReference type="Pfam" id="PF02113">
    <property type="entry name" value="Peptidase_S13"/>
    <property type="match status" value="1"/>
</dbReference>
<dbReference type="PRINTS" id="PR00922">
    <property type="entry name" value="DADACBPTASE3"/>
</dbReference>
<dbReference type="Gene3D" id="3.50.80.20">
    <property type="entry name" value="D-Ala-D-Ala carboxypeptidase C, peptidase S13"/>
    <property type="match status" value="1"/>
</dbReference>
<keyword evidence="5" id="KW-1185">Reference proteome</keyword>
<keyword evidence="2 4" id="KW-0378">Hydrolase</keyword>
<dbReference type="NCBIfam" id="TIGR00666">
    <property type="entry name" value="PBP4"/>
    <property type="match status" value="1"/>
</dbReference>
<dbReference type="AlphaFoldDB" id="A0A553JRK4"/>
<dbReference type="EMBL" id="VKGK01000006">
    <property type="protein sequence ID" value="TRY15096.1"/>
    <property type="molecule type" value="Genomic_DNA"/>
</dbReference>
<comment type="caution">
    <text evidence="4">The sequence shown here is derived from an EMBL/GenBank/DDBJ whole genome shotgun (WGS) entry which is preliminary data.</text>
</comment>
<proteinExistence type="inferred from homology"/>
<dbReference type="EC" id="3.4.16.4" evidence="4"/>
<dbReference type="InterPro" id="IPR000667">
    <property type="entry name" value="Peptidase_S13"/>
</dbReference>
<dbReference type="GO" id="GO:0006508">
    <property type="term" value="P:proteolysis"/>
    <property type="evidence" value="ECO:0007669"/>
    <property type="project" value="InterPro"/>
</dbReference>
<dbReference type="OrthoDB" id="9802627at2"/>
<feature type="signal peptide" evidence="3">
    <location>
        <begin position="1"/>
        <end position="23"/>
    </location>
</feature>
<dbReference type="GO" id="GO:0000270">
    <property type="term" value="P:peptidoglycan metabolic process"/>
    <property type="evidence" value="ECO:0007669"/>
    <property type="project" value="TreeGrafter"/>
</dbReference>
<reference evidence="5" key="1">
    <citation type="submission" date="2019-07" db="EMBL/GenBank/DDBJ databases">
        <title>Shewanella sp. YLB-08 draft genomic sequence.</title>
        <authorList>
            <person name="Yu L."/>
        </authorList>
    </citation>
    <scope>NUCLEOTIDE SEQUENCE [LARGE SCALE GENOMIC DNA]</scope>
    <source>
        <strain evidence="5">JCM 20706</strain>
    </source>
</reference>
<name>A0A553JRK4_SHEHA</name>
<evidence type="ECO:0000256" key="1">
    <source>
        <dbReference type="ARBA" id="ARBA00006096"/>
    </source>
</evidence>
<dbReference type="RefSeq" id="WP_143563883.1">
    <property type="nucleotide sequence ID" value="NZ_BMPL01000005.1"/>
</dbReference>
<gene>
    <name evidence="4" type="primary">dacB</name>
    <name evidence="4" type="ORF">FN961_07255</name>
</gene>
<organism evidence="4 5">
    <name type="scientific">Shewanella hanedai</name>
    <name type="common">Alteromonas hanedai</name>
    <dbReference type="NCBI Taxonomy" id="25"/>
    <lineage>
        <taxon>Bacteria</taxon>
        <taxon>Pseudomonadati</taxon>
        <taxon>Pseudomonadota</taxon>
        <taxon>Gammaproteobacteria</taxon>
        <taxon>Alteromonadales</taxon>
        <taxon>Shewanellaceae</taxon>
        <taxon>Shewanella</taxon>
    </lineage>
</organism>
<sequence length="487" mass="53534">MCVIRSLPTVALLSYLFTSAVLANDYFSNILGKIKPPHSHTALYAKNLITGEVIYEENADTLLLPASTQKLLTAVATTAYLGPDFRFHTRLYSHFPIRGGKIPGDVYLKFSGDPTLTSQHISLLLKQLSDQGLSRIEGNFYLVGNGNEQQQAPGWVWDDLGICFAAPVSSFVINQNCVHGKLKTKLASETSQLQFSPYLPIKIHNTAVFDKSKTVTFCDLDLKRLANNEFTLSGCYPGNKGIKLAIAITDPALFAKDTVERLIKNSQIKISGGIFVTHSLAQHTSLIGLHSSKALPELLDIMLLKSDNLIADSLLKQLGQAYFKQAGSFTNGSRAMREVLTQAGVDLAHAQIVDGSGLSRYNLISAKQLSQVLNLIYTDQRFKGLIDSLPISGVRGTLEYKSYFNKKPLVNYIYAKTGSMQGVDNLAGFIKKPYFDDTLFVILENGQSPLEKKQQIAPFSALFLQTILDYKPAPLASSKVADKTKIQ</sequence>
<feature type="chain" id="PRO_5021844850" evidence="3">
    <location>
        <begin position="24"/>
        <end position="487"/>
    </location>
</feature>
<dbReference type="PANTHER" id="PTHR30023">
    <property type="entry name" value="D-ALANYL-D-ALANINE CARBOXYPEPTIDASE"/>
    <property type="match status" value="1"/>
</dbReference>
<dbReference type="GO" id="GO:0009002">
    <property type="term" value="F:serine-type D-Ala-D-Ala carboxypeptidase activity"/>
    <property type="evidence" value="ECO:0007669"/>
    <property type="project" value="UniProtKB-EC"/>
</dbReference>
<dbReference type="Gene3D" id="3.40.710.10">
    <property type="entry name" value="DD-peptidase/beta-lactamase superfamily"/>
    <property type="match status" value="2"/>
</dbReference>
<evidence type="ECO:0000313" key="5">
    <source>
        <dbReference type="Proteomes" id="UP000318126"/>
    </source>
</evidence>
<evidence type="ECO:0000256" key="2">
    <source>
        <dbReference type="ARBA" id="ARBA00022801"/>
    </source>
</evidence>
<evidence type="ECO:0000256" key="3">
    <source>
        <dbReference type="SAM" id="SignalP"/>
    </source>
</evidence>